<dbReference type="OrthoDB" id="4870640at2"/>
<dbReference type="AlphaFoldDB" id="W9GHX2"/>
<protein>
    <submittedName>
        <fullName evidence="1">Uncharacterized protein</fullName>
    </submittedName>
</protein>
<dbReference type="RefSeq" id="WP_034720818.1">
    <property type="nucleotide sequence ID" value="NZ_AWQS01000251.1"/>
</dbReference>
<evidence type="ECO:0000313" key="1">
    <source>
        <dbReference type="EMBL" id="EWT04413.1"/>
    </source>
</evidence>
<dbReference type="EMBL" id="AWQS01000251">
    <property type="protein sequence ID" value="EWT04413.1"/>
    <property type="molecule type" value="Genomic_DNA"/>
</dbReference>
<evidence type="ECO:0000313" key="2">
    <source>
        <dbReference type="Proteomes" id="UP000019494"/>
    </source>
</evidence>
<proteinExistence type="predicted"/>
<gene>
    <name evidence="1" type="ORF">N864_08105</name>
</gene>
<keyword evidence="2" id="KW-1185">Reference proteome</keyword>
<dbReference type="Proteomes" id="UP000019494">
    <property type="component" value="Unassembled WGS sequence"/>
</dbReference>
<reference evidence="2" key="1">
    <citation type="submission" date="2013-08" db="EMBL/GenBank/DDBJ databases">
        <title>Intrasporangium oryzae NRRL B-24470.</title>
        <authorList>
            <person name="Liu H."/>
            <person name="Wang G."/>
        </authorList>
    </citation>
    <scope>NUCLEOTIDE SEQUENCE [LARGE SCALE GENOMIC DNA]</scope>
    <source>
        <strain evidence="2">Q5-1</strain>
    </source>
</reference>
<accession>W9GHX2</accession>
<organism evidence="1 2">
    <name type="scientific">Intrasporangium chromatireducens Q5-1</name>
    <dbReference type="NCBI Taxonomy" id="584657"/>
    <lineage>
        <taxon>Bacteria</taxon>
        <taxon>Bacillati</taxon>
        <taxon>Actinomycetota</taxon>
        <taxon>Actinomycetes</taxon>
        <taxon>Micrococcales</taxon>
        <taxon>Intrasporangiaceae</taxon>
        <taxon>Intrasporangium</taxon>
    </lineage>
</organism>
<name>W9GHX2_9MICO</name>
<sequence>MSLIPLDEAAAELHAAAVIADGHSVGDPFSPWTALAAQLRLVAAGLDPTPVTRPQHRDLATRHVTAALDLLDSVLPSAGFMDLAFWHRHVEHLHTETARLEATLSHRQGTP</sequence>
<comment type="caution">
    <text evidence="1">The sequence shown here is derived from an EMBL/GenBank/DDBJ whole genome shotgun (WGS) entry which is preliminary data.</text>
</comment>